<evidence type="ECO:0000313" key="1">
    <source>
        <dbReference type="EMBL" id="KAJ1935135.1"/>
    </source>
</evidence>
<evidence type="ECO:0000313" key="2">
    <source>
        <dbReference type="Proteomes" id="UP001150603"/>
    </source>
</evidence>
<accession>A0ACC1J2I4</accession>
<reference evidence="1" key="1">
    <citation type="submission" date="2022-07" db="EMBL/GenBank/DDBJ databases">
        <title>Phylogenomic reconstructions and comparative analyses of Kickxellomycotina fungi.</title>
        <authorList>
            <person name="Reynolds N.K."/>
            <person name="Stajich J.E."/>
            <person name="Barry K."/>
            <person name="Grigoriev I.V."/>
            <person name="Crous P."/>
            <person name="Smith M.E."/>
        </authorList>
    </citation>
    <scope>NUCLEOTIDE SEQUENCE</scope>
    <source>
        <strain evidence="1">NRRL 5244</strain>
    </source>
</reference>
<comment type="caution">
    <text evidence="1">The sequence shown here is derived from an EMBL/GenBank/DDBJ whole genome shotgun (WGS) entry which is preliminary data.</text>
</comment>
<feature type="non-terminal residue" evidence="1">
    <location>
        <position position="313"/>
    </location>
</feature>
<protein>
    <submittedName>
        <fullName evidence="1">Uncharacterized protein</fullName>
    </submittedName>
</protein>
<sequence length="313" mass="33573">MASYNRGEATTTGQRDATLAHSTPLHLAVQCAKKDLISQVLAFDSPRVPIDAPDAHGMTALHLAAKAARKDIVKLLLRHGADDMLLDSSGQDALAYATEADVAAVIQDHRSEGIRAATANLFSLVRSGAHSEVKAVLENAAESGRINLAARDSDGGTLLHAAVQNGDVELAKWAITQGVDVFAVDASGAMADKYAEGQPMKELLGQAPMGNARTALSGKAPKLSGQLHKWTNYASGWKQRWFELEAGVLSYYKDKADADASCRGAINLRIARIIMGKDRTQFEVHGKGSIKYRLKARDAALAKQWVHLLNLSK</sequence>
<name>A0ACC1J2I4_9FUNG</name>
<keyword evidence="2" id="KW-1185">Reference proteome</keyword>
<dbReference type="Proteomes" id="UP001150603">
    <property type="component" value="Unassembled WGS sequence"/>
</dbReference>
<organism evidence="1 2">
    <name type="scientific">Linderina macrospora</name>
    <dbReference type="NCBI Taxonomy" id="4868"/>
    <lineage>
        <taxon>Eukaryota</taxon>
        <taxon>Fungi</taxon>
        <taxon>Fungi incertae sedis</taxon>
        <taxon>Zoopagomycota</taxon>
        <taxon>Kickxellomycotina</taxon>
        <taxon>Kickxellomycetes</taxon>
        <taxon>Kickxellales</taxon>
        <taxon>Kickxellaceae</taxon>
        <taxon>Linderina</taxon>
    </lineage>
</organism>
<dbReference type="EMBL" id="JANBPW010004367">
    <property type="protein sequence ID" value="KAJ1935135.1"/>
    <property type="molecule type" value="Genomic_DNA"/>
</dbReference>
<proteinExistence type="predicted"/>
<gene>
    <name evidence="1" type="ORF">FBU59_005480</name>
</gene>